<evidence type="ECO:0000313" key="2">
    <source>
        <dbReference type="Proteomes" id="UP000003922"/>
    </source>
</evidence>
<gene>
    <name evidence="1" type="ORF">CwatDRAFT_2491</name>
</gene>
<protein>
    <submittedName>
        <fullName evidence="1">Uncharacterized protein</fullName>
    </submittedName>
</protein>
<dbReference type="EMBL" id="AADV02000038">
    <property type="protein sequence ID" value="EAM50118.1"/>
    <property type="molecule type" value="Genomic_DNA"/>
</dbReference>
<keyword evidence="2" id="KW-1185">Reference proteome</keyword>
<comment type="caution">
    <text evidence="1">The sequence shown here is derived from an EMBL/GenBank/DDBJ whole genome shotgun (WGS) entry which is preliminary data.</text>
</comment>
<accession>Q4C1T1</accession>
<name>Q4C1T1_CROWT</name>
<organism evidence="1 2">
    <name type="scientific">Crocosphaera watsonii WH 8501</name>
    <dbReference type="NCBI Taxonomy" id="165597"/>
    <lineage>
        <taxon>Bacteria</taxon>
        <taxon>Bacillati</taxon>
        <taxon>Cyanobacteriota</taxon>
        <taxon>Cyanophyceae</taxon>
        <taxon>Oscillatoriophycideae</taxon>
        <taxon>Chroococcales</taxon>
        <taxon>Aphanothecaceae</taxon>
        <taxon>Crocosphaera</taxon>
    </lineage>
</organism>
<evidence type="ECO:0000313" key="1">
    <source>
        <dbReference type="EMBL" id="EAM50118.1"/>
    </source>
</evidence>
<proteinExistence type="predicted"/>
<dbReference type="Pfam" id="PF14516">
    <property type="entry name" value="AAA_35"/>
    <property type="match status" value="1"/>
</dbReference>
<reference evidence="1" key="3">
    <citation type="submission" date="2016-12" db="EMBL/GenBank/DDBJ databases">
        <title>Annotation of the draft genome assembly of Crocosphaera watsonii WH 8501.</title>
        <authorList>
            <consortium name="US DOE Joint Genome Institute (JGI-ORNL)"/>
            <person name="Larimer F."/>
            <person name="Land M."/>
        </authorList>
    </citation>
    <scope>NUCLEOTIDE SEQUENCE</scope>
    <source>
        <strain evidence="1">WH 8501</strain>
    </source>
</reference>
<sequence length="167" mass="19131">MAHSAEVYIPLNVNHSPFNVGIPINLPMFTHQQIQNLTKIYNLDFSPEQEEKLMYLVGGNPYLLKLALYNISLGKVTLDELLLADTHAVSNIYLDHLQRQLWNLQKQNSGLLDALEKVVFAPKPIELDFVESIRLQSLGLVNFQGNEVVISCSLYQQYFQQYFCSQD</sequence>
<dbReference type="AlphaFoldDB" id="Q4C1T1"/>
<reference evidence="1" key="2">
    <citation type="submission" date="2005-06" db="EMBL/GenBank/DDBJ databases">
        <title>Sequencing of the draft genome and assembly of Crocosphaera watsonii WH 8501.</title>
        <authorList>
            <consortium name="US DOE Joint Genome Institute (JGI-PGF)"/>
            <person name="Copeland A."/>
            <person name="Lucas S."/>
            <person name="Lapidus A."/>
            <person name="Barry K."/>
            <person name="Detter C."/>
            <person name="Glavina T."/>
            <person name="Hammon N."/>
            <person name="Israni S."/>
            <person name="Pitluck S."/>
            <person name="Richardson P."/>
        </authorList>
    </citation>
    <scope>NUCLEOTIDE SEQUENCE [LARGE SCALE GENOMIC DNA]</scope>
    <source>
        <strain evidence="1">WH 8501</strain>
    </source>
</reference>
<reference evidence="1" key="1">
    <citation type="submission" date="2004-02" db="EMBL/GenBank/DDBJ databases">
        <authorList>
            <consortium name="DOE Joint Genome Institute"/>
        </authorList>
    </citation>
    <scope>NUCLEOTIDE SEQUENCE [LARGE SCALE GENOMIC DNA]</scope>
    <source>
        <strain evidence="1">WH 8501</strain>
    </source>
</reference>
<dbReference type="KEGG" id="cwa:CwatDRAFT_2491"/>
<dbReference type="Proteomes" id="UP000003922">
    <property type="component" value="Unassembled WGS sequence"/>
</dbReference>